<evidence type="ECO:0000259" key="9">
    <source>
        <dbReference type="Pfam" id="PF00749"/>
    </source>
</evidence>
<dbReference type="InterPro" id="IPR045462">
    <property type="entry name" value="aa-tRNA-synth_I_cd-bd"/>
</dbReference>
<keyword evidence="2 8" id="KW-0963">Cytoplasm</keyword>
<dbReference type="InterPro" id="IPR020061">
    <property type="entry name" value="Glu_tRNA_lig_a-bdl"/>
</dbReference>
<feature type="short sequence motif" description="'KMSKS' region" evidence="8">
    <location>
        <begin position="260"/>
        <end position="264"/>
    </location>
</feature>
<keyword evidence="6 8" id="KW-0648">Protein biosynthesis</keyword>
<keyword evidence="12" id="KW-1185">Reference proteome</keyword>
<dbReference type="Proteomes" id="UP000317169">
    <property type="component" value="Unassembled WGS sequence"/>
</dbReference>
<protein>
    <recommendedName>
        <fullName evidence="8">Glutamate--tRNA ligase</fullName>
        <ecNumber evidence="8">6.1.1.17</ecNumber>
    </recommendedName>
    <alternativeName>
        <fullName evidence="8">Glutamyl-tRNA synthetase</fullName>
        <shortName evidence="8">GluRS</shortName>
    </alternativeName>
</protein>
<dbReference type="InterPro" id="IPR004527">
    <property type="entry name" value="Glu-tRNA-ligase_bac/mito"/>
</dbReference>
<evidence type="ECO:0000256" key="3">
    <source>
        <dbReference type="ARBA" id="ARBA00022598"/>
    </source>
</evidence>
<accession>A0A507ZYE2</accession>
<evidence type="ECO:0000313" key="11">
    <source>
        <dbReference type="EMBL" id="TQD40728.1"/>
    </source>
</evidence>
<keyword evidence="7 8" id="KW-0030">Aminoacyl-tRNA synthetase</keyword>
<dbReference type="GO" id="GO:0004818">
    <property type="term" value="F:glutamate-tRNA ligase activity"/>
    <property type="evidence" value="ECO:0007669"/>
    <property type="project" value="UniProtKB-UniRule"/>
</dbReference>
<dbReference type="Gene3D" id="1.10.10.350">
    <property type="match status" value="1"/>
</dbReference>
<evidence type="ECO:0000256" key="7">
    <source>
        <dbReference type="ARBA" id="ARBA00023146"/>
    </source>
</evidence>
<comment type="similarity">
    <text evidence="1 8">Belongs to the class-I aminoacyl-tRNA synthetase family. Glutamate--tRNA ligase type 1 subfamily.</text>
</comment>
<dbReference type="Gene3D" id="3.90.800.10">
    <property type="entry name" value="Glutamyl-tRNA Synthetase, Domain 3"/>
    <property type="match status" value="1"/>
</dbReference>
<proteinExistence type="inferred from homology"/>
<feature type="short sequence motif" description="'HIGH' region" evidence="8">
    <location>
        <begin position="11"/>
        <end position="21"/>
    </location>
</feature>
<comment type="subunit">
    <text evidence="8">Monomer.</text>
</comment>
<dbReference type="InterPro" id="IPR001412">
    <property type="entry name" value="aa-tRNA-synth_I_CS"/>
</dbReference>
<dbReference type="HAMAP" id="MF_00022">
    <property type="entry name" value="Glu_tRNA_synth_type1"/>
    <property type="match status" value="1"/>
</dbReference>
<comment type="function">
    <text evidence="8">Catalyzes the attachment of glutamate to tRNA(Glu) in a two-step reaction: glutamate is first activated by ATP to form Glu-AMP and then transferred to the acceptor end of tRNA(Glu).</text>
</comment>
<evidence type="ECO:0000256" key="4">
    <source>
        <dbReference type="ARBA" id="ARBA00022741"/>
    </source>
</evidence>
<dbReference type="InterPro" id="IPR020751">
    <property type="entry name" value="aa-tRNA-synth_I_codon-bd_sub2"/>
</dbReference>
<keyword evidence="4 8" id="KW-0547">Nucleotide-binding</keyword>
<dbReference type="InterPro" id="IPR020058">
    <property type="entry name" value="Glu/Gln-tRNA-synth_Ib_cat-dom"/>
</dbReference>
<dbReference type="PROSITE" id="PS00178">
    <property type="entry name" value="AA_TRNA_LIGASE_I"/>
    <property type="match status" value="1"/>
</dbReference>
<dbReference type="Pfam" id="PF19269">
    <property type="entry name" value="Anticodon_2"/>
    <property type="match status" value="1"/>
</dbReference>
<sequence>MMQAVRVRFAPSPTGPLHIGGLRTALFNYLFAKHHDGQFILRIEDTDASRYVEGAEKYIKNALAWANIPYDEGPEQEGKYGPYRQSDRKEIYAKYADKLLESGHAYYAFDTAQELNLQRVNYEAEKKTFIYNWHNRKQLSNSIALSQQEVHEKLRNGEPYVIRFKTPEKETLHMTDEIRGEIQIDTSTLDDKVLFKSDGMPTYHLANIVDDHLMQISHVIRGEEWLPSMALHVLLYKAFGWEAPKFAHLPLILKPTGKGKLSKRDGDKMGFPVFPLEWKNPETGDVASGYREEGYLPEAVINMLAFLGWNEGEGSEKEIYSLPELVEAFSLAHVSKSGSKFDPEKTKWFQHYYLQQEDNKKLATQYFQILEEKGVKTTIDYVTEVVKTIKERAEFVSDFWSLSSFYFEAPKDFDSKAAKKAWKENTTTIMVQVKEQLQKIEDFSQDSLSNNLKPWIKEQGIGFGKVMQPLRLTLVGEMKGPDLFHIMASIGKEETLKRIDYAINYFD</sequence>
<organism evidence="11 12">
    <name type="scientific">Haloflavibacter putidus</name>
    <dbReference type="NCBI Taxonomy" id="2576776"/>
    <lineage>
        <taxon>Bacteria</taxon>
        <taxon>Pseudomonadati</taxon>
        <taxon>Bacteroidota</taxon>
        <taxon>Flavobacteriia</taxon>
        <taxon>Flavobacteriales</taxon>
        <taxon>Flavobacteriaceae</taxon>
        <taxon>Haloflavibacter</taxon>
    </lineage>
</organism>
<dbReference type="PRINTS" id="PR00987">
    <property type="entry name" value="TRNASYNTHGLU"/>
</dbReference>
<dbReference type="CDD" id="cd00808">
    <property type="entry name" value="GluRS_core"/>
    <property type="match status" value="1"/>
</dbReference>
<dbReference type="GO" id="GO:0000049">
    <property type="term" value="F:tRNA binding"/>
    <property type="evidence" value="ECO:0007669"/>
    <property type="project" value="InterPro"/>
</dbReference>
<dbReference type="InterPro" id="IPR049940">
    <property type="entry name" value="GluQ/Sye"/>
</dbReference>
<dbReference type="EC" id="6.1.1.17" evidence="8"/>
<comment type="caution">
    <text evidence="11">The sequence shown here is derived from an EMBL/GenBank/DDBJ whole genome shotgun (WGS) entry which is preliminary data.</text>
</comment>
<dbReference type="InterPro" id="IPR000924">
    <property type="entry name" value="Glu/Gln-tRNA-synth"/>
</dbReference>
<evidence type="ECO:0000259" key="10">
    <source>
        <dbReference type="Pfam" id="PF19269"/>
    </source>
</evidence>
<dbReference type="GO" id="GO:0006424">
    <property type="term" value="P:glutamyl-tRNA aminoacylation"/>
    <property type="evidence" value="ECO:0007669"/>
    <property type="project" value="UniProtKB-UniRule"/>
</dbReference>
<comment type="subcellular location">
    <subcellularLocation>
        <location evidence="8">Cytoplasm</location>
    </subcellularLocation>
</comment>
<evidence type="ECO:0000256" key="2">
    <source>
        <dbReference type="ARBA" id="ARBA00022490"/>
    </source>
</evidence>
<dbReference type="Pfam" id="PF00749">
    <property type="entry name" value="tRNA-synt_1c"/>
    <property type="match status" value="1"/>
</dbReference>
<dbReference type="GO" id="GO:0008270">
    <property type="term" value="F:zinc ion binding"/>
    <property type="evidence" value="ECO:0007669"/>
    <property type="project" value="InterPro"/>
</dbReference>
<gene>
    <name evidence="8" type="primary">gltX</name>
    <name evidence="11" type="ORF">FKR84_01750</name>
</gene>
<evidence type="ECO:0000313" key="12">
    <source>
        <dbReference type="Proteomes" id="UP000317169"/>
    </source>
</evidence>
<dbReference type="Gene3D" id="1.10.1160.10">
    <property type="entry name" value="Glutamyl-trna Synthetase, Domain 2"/>
    <property type="match status" value="1"/>
</dbReference>
<dbReference type="SUPFAM" id="SSF48163">
    <property type="entry name" value="An anticodon-binding domain of class I aminoacyl-tRNA synthetases"/>
    <property type="match status" value="1"/>
</dbReference>
<dbReference type="InterPro" id="IPR014729">
    <property type="entry name" value="Rossmann-like_a/b/a_fold"/>
</dbReference>
<dbReference type="GO" id="GO:0005524">
    <property type="term" value="F:ATP binding"/>
    <property type="evidence" value="ECO:0007669"/>
    <property type="project" value="UniProtKB-UniRule"/>
</dbReference>
<keyword evidence="5 8" id="KW-0067">ATP-binding</keyword>
<name>A0A507ZYE2_9FLAO</name>
<evidence type="ECO:0000256" key="8">
    <source>
        <dbReference type="HAMAP-Rule" id="MF_00022"/>
    </source>
</evidence>
<reference evidence="11 12" key="1">
    <citation type="submission" date="2019-06" db="EMBL/GenBank/DDBJ databases">
        <title>Flavibacter putida gen. nov., sp. nov., a novel marine bacterium of the family Flavobacteriaceae isolated from coastal seawater.</title>
        <authorList>
            <person name="Feng X."/>
        </authorList>
    </citation>
    <scope>NUCLEOTIDE SEQUENCE [LARGE SCALE GENOMIC DNA]</scope>
    <source>
        <strain evidence="11 12">PLHSN227</strain>
    </source>
</reference>
<feature type="domain" description="Glutamyl/glutaminyl-tRNA synthetase class Ib catalytic" evidence="9">
    <location>
        <begin position="5"/>
        <end position="348"/>
    </location>
</feature>
<dbReference type="GO" id="GO:0005829">
    <property type="term" value="C:cytosol"/>
    <property type="evidence" value="ECO:0007669"/>
    <property type="project" value="TreeGrafter"/>
</dbReference>
<dbReference type="EMBL" id="VIAR01000001">
    <property type="protein sequence ID" value="TQD40728.1"/>
    <property type="molecule type" value="Genomic_DNA"/>
</dbReference>
<dbReference type="InterPro" id="IPR008925">
    <property type="entry name" value="aa_tRNA-synth_I_cd-bd_sf"/>
</dbReference>
<dbReference type="AlphaFoldDB" id="A0A507ZYE2"/>
<dbReference type="SUPFAM" id="SSF52374">
    <property type="entry name" value="Nucleotidylyl transferase"/>
    <property type="match status" value="1"/>
</dbReference>
<dbReference type="OrthoDB" id="9807503at2"/>
<keyword evidence="3 8" id="KW-0436">Ligase</keyword>
<dbReference type="NCBIfam" id="TIGR00464">
    <property type="entry name" value="gltX_bact"/>
    <property type="match status" value="1"/>
</dbReference>
<feature type="binding site" evidence="8">
    <location>
        <position position="263"/>
    </location>
    <ligand>
        <name>ATP</name>
        <dbReference type="ChEBI" id="CHEBI:30616"/>
    </ligand>
</feature>
<dbReference type="InterPro" id="IPR033910">
    <property type="entry name" value="GluRS_core"/>
</dbReference>
<dbReference type="PANTHER" id="PTHR43311:SF2">
    <property type="entry name" value="GLUTAMATE--TRNA LIGASE, MITOCHONDRIAL-RELATED"/>
    <property type="match status" value="1"/>
</dbReference>
<comment type="caution">
    <text evidence="8">Lacks conserved residue(s) required for the propagation of feature annotation.</text>
</comment>
<dbReference type="Gene3D" id="3.40.50.620">
    <property type="entry name" value="HUPs"/>
    <property type="match status" value="1"/>
</dbReference>
<dbReference type="PANTHER" id="PTHR43311">
    <property type="entry name" value="GLUTAMATE--TRNA LIGASE"/>
    <property type="match status" value="1"/>
</dbReference>
<evidence type="ECO:0000256" key="6">
    <source>
        <dbReference type="ARBA" id="ARBA00022917"/>
    </source>
</evidence>
<evidence type="ECO:0000256" key="1">
    <source>
        <dbReference type="ARBA" id="ARBA00007894"/>
    </source>
</evidence>
<feature type="domain" description="Aminoacyl-tRNA synthetase class I anticodon-binding" evidence="10">
    <location>
        <begin position="377"/>
        <end position="503"/>
    </location>
</feature>
<dbReference type="FunFam" id="3.40.50.620:FF:000127">
    <property type="entry name" value="Glutamate--tRNA ligase"/>
    <property type="match status" value="1"/>
</dbReference>
<comment type="catalytic activity">
    <reaction evidence="8">
        <text>tRNA(Glu) + L-glutamate + ATP = L-glutamyl-tRNA(Glu) + AMP + diphosphate</text>
        <dbReference type="Rhea" id="RHEA:23540"/>
        <dbReference type="Rhea" id="RHEA-COMP:9663"/>
        <dbReference type="Rhea" id="RHEA-COMP:9680"/>
        <dbReference type="ChEBI" id="CHEBI:29985"/>
        <dbReference type="ChEBI" id="CHEBI:30616"/>
        <dbReference type="ChEBI" id="CHEBI:33019"/>
        <dbReference type="ChEBI" id="CHEBI:78442"/>
        <dbReference type="ChEBI" id="CHEBI:78520"/>
        <dbReference type="ChEBI" id="CHEBI:456215"/>
        <dbReference type="EC" id="6.1.1.17"/>
    </reaction>
</comment>
<evidence type="ECO:0000256" key="5">
    <source>
        <dbReference type="ARBA" id="ARBA00022840"/>
    </source>
</evidence>